<accession>A0ABW1EMK7</accession>
<keyword evidence="2" id="KW-1185">Reference proteome</keyword>
<gene>
    <name evidence="1" type="ORF">ACFPT7_22125</name>
</gene>
<organism evidence="1 2">
    <name type="scientific">Acidicapsa dinghuensis</name>
    <dbReference type="NCBI Taxonomy" id="2218256"/>
    <lineage>
        <taxon>Bacteria</taxon>
        <taxon>Pseudomonadati</taxon>
        <taxon>Acidobacteriota</taxon>
        <taxon>Terriglobia</taxon>
        <taxon>Terriglobales</taxon>
        <taxon>Acidobacteriaceae</taxon>
        <taxon>Acidicapsa</taxon>
    </lineage>
</organism>
<dbReference type="InterPro" id="IPR021228">
    <property type="entry name" value="BrxD"/>
</dbReference>
<protein>
    <submittedName>
        <fullName evidence="1">BREX system ATP-binding domain-containing protein</fullName>
    </submittedName>
</protein>
<dbReference type="GO" id="GO:0005524">
    <property type="term" value="F:ATP binding"/>
    <property type="evidence" value="ECO:0007669"/>
    <property type="project" value="UniProtKB-KW"/>
</dbReference>
<dbReference type="EMBL" id="JBHSPH010000010">
    <property type="protein sequence ID" value="MFC5865022.1"/>
    <property type="molecule type" value="Genomic_DNA"/>
</dbReference>
<keyword evidence="1" id="KW-0067">ATP-binding</keyword>
<evidence type="ECO:0000313" key="1">
    <source>
        <dbReference type="EMBL" id="MFC5865022.1"/>
    </source>
</evidence>
<keyword evidence="1" id="KW-0547">Nucleotide-binding</keyword>
<dbReference type="Proteomes" id="UP001596091">
    <property type="component" value="Unassembled WGS sequence"/>
</dbReference>
<sequence length="288" mass="32570">MLDEVQKSLSRLARTDNYEFISLAAVDTKLHLIDKLFYGIAAKIDWPKQARRFVGTQLHKLGYRVDSAGSRLDFNEIAVQNKLSSAVLSSKLQELLKSTIIDDLDMSIEFRFAAMHLCLAQIYRDGRPLSDLQDGIIGWLTGIVPSVVSLRRASIFQRIGRHNGRHLLHSLAAWNRKCDSNGLLLCLDISRYLEAVKVADRTDGLYYSPANTSDLYEVLRECIDDIDRASGIVILVIAPPAFLEDPRRGIDVYRALKMRVWDDVRVRGHENPVAPLVRLSAWGRVNAR</sequence>
<name>A0ABW1EMK7_9BACT</name>
<evidence type="ECO:0000313" key="2">
    <source>
        <dbReference type="Proteomes" id="UP001596091"/>
    </source>
</evidence>
<dbReference type="Pfam" id="PF10923">
    <property type="entry name" value="BrxC_BrxD"/>
    <property type="match status" value="1"/>
</dbReference>
<reference evidence="2" key="1">
    <citation type="journal article" date="2019" name="Int. J. Syst. Evol. Microbiol.">
        <title>The Global Catalogue of Microorganisms (GCM) 10K type strain sequencing project: providing services to taxonomists for standard genome sequencing and annotation.</title>
        <authorList>
            <consortium name="The Broad Institute Genomics Platform"/>
            <consortium name="The Broad Institute Genome Sequencing Center for Infectious Disease"/>
            <person name="Wu L."/>
            <person name="Ma J."/>
        </authorList>
    </citation>
    <scope>NUCLEOTIDE SEQUENCE [LARGE SCALE GENOMIC DNA]</scope>
    <source>
        <strain evidence="2">JCM 4087</strain>
    </source>
</reference>
<comment type="caution">
    <text evidence="1">The sequence shown here is derived from an EMBL/GenBank/DDBJ whole genome shotgun (WGS) entry which is preliminary data.</text>
</comment>
<proteinExistence type="predicted"/>